<evidence type="ECO:0000256" key="4">
    <source>
        <dbReference type="ARBA" id="ARBA00022679"/>
    </source>
</evidence>
<dbReference type="EMBL" id="BNJQ01000005">
    <property type="protein sequence ID" value="GHP03324.1"/>
    <property type="molecule type" value="Genomic_DNA"/>
</dbReference>
<dbReference type="AlphaFoldDB" id="A0A830H8E5"/>
<comment type="similarity">
    <text evidence="2 5">Belongs to the citrate synthase family.</text>
</comment>
<dbReference type="GO" id="GO:0046912">
    <property type="term" value="F:acyltransferase activity, acyl groups converted into alkyl on transfer"/>
    <property type="evidence" value="ECO:0007669"/>
    <property type="project" value="InterPro"/>
</dbReference>
<dbReference type="SUPFAM" id="SSF48256">
    <property type="entry name" value="Citrate synthase"/>
    <property type="match status" value="1"/>
</dbReference>
<dbReference type="InterPro" id="IPR016143">
    <property type="entry name" value="Citrate_synth-like_sm_a-sub"/>
</dbReference>
<keyword evidence="4 5" id="KW-0808">Transferase</keyword>
<evidence type="ECO:0000313" key="7">
    <source>
        <dbReference type="Proteomes" id="UP000660262"/>
    </source>
</evidence>
<name>A0A830H8E5_9CHLO</name>
<keyword evidence="3" id="KW-0816">Tricarboxylic acid cycle</keyword>
<evidence type="ECO:0000256" key="5">
    <source>
        <dbReference type="RuleBase" id="RU000441"/>
    </source>
</evidence>
<dbReference type="Gene3D" id="1.10.580.10">
    <property type="entry name" value="Citrate Synthase, domain 1"/>
    <property type="match status" value="1"/>
</dbReference>
<dbReference type="PANTHER" id="PTHR42871">
    <property type="entry name" value="CITRATE SYNTHASE"/>
    <property type="match status" value="1"/>
</dbReference>
<comment type="pathway">
    <text evidence="1">Carbohydrate metabolism; tricarboxylic acid cycle; isocitrate from oxaloacetate: step 1/2.</text>
</comment>
<dbReference type="PANTHER" id="PTHR42871:SF1">
    <property type="entry name" value="CITRATE SYNTHASE"/>
    <property type="match status" value="1"/>
</dbReference>
<dbReference type="NCBIfam" id="NF004126">
    <property type="entry name" value="PRK05614.1"/>
    <property type="match status" value="1"/>
</dbReference>
<protein>
    <recommendedName>
        <fullName evidence="5">Citrate synthase</fullName>
    </recommendedName>
</protein>
<dbReference type="UniPathway" id="UPA00223">
    <property type="reaction ID" value="UER00717"/>
</dbReference>
<dbReference type="NCBIfam" id="TIGR01798">
    <property type="entry name" value="cit_synth_I"/>
    <property type="match status" value="1"/>
</dbReference>
<evidence type="ECO:0000256" key="1">
    <source>
        <dbReference type="ARBA" id="ARBA00004751"/>
    </source>
</evidence>
<dbReference type="OrthoDB" id="435022at2759"/>
<dbReference type="PRINTS" id="PR00143">
    <property type="entry name" value="CITRTSNTHASE"/>
</dbReference>
<reference evidence="6" key="1">
    <citation type="submission" date="2020-10" db="EMBL/GenBank/DDBJ databases">
        <title>Unveiling of a novel bifunctional photoreceptor, Dualchrome1, isolated from a cosmopolitan green alga.</title>
        <authorList>
            <person name="Suzuki S."/>
            <person name="Kawachi M."/>
        </authorList>
    </citation>
    <scope>NUCLEOTIDE SEQUENCE</scope>
    <source>
        <strain evidence="6">NIES 2893</strain>
    </source>
</reference>
<accession>A0A830H8E5</accession>
<evidence type="ECO:0000256" key="3">
    <source>
        <dbReference type="ARBA" id="ARBA00022532"/>
    </source>
</evidence>
<dbReference type="InterPro" id="IPR016142">
    <property type="entry name" value="Citrate_synth-like_lrg_a-sub"/>
</dbReference>
<keyword evidence="7" id="KW-1185">Reference proteome</keyword>
<dbReference type="Gene3D" id="2.20.28.60">
    <property type="match status" value="1"/>
</dbReference>
<evidence type="ECO:0000313" key="6">
    <source>
        <dbReference type="EMBL" id="GHP03324.1"/>
    </source>
</evidence>
<dbReference type="GO" id="GO:0006099">
    <property type="term" value="P:tricarboxylic acid cycle"/>
    <property type="evidence" value="ECO:0007669"/>
    <property type="project" value="UniProtKB-UniPathway"/>
</dbReference>
<dbReference type="Proteomes" id="UP000660262">
    <property type="component" value="Unassembled WGS sequence"/>
</dbReference>
<dbReference type="Pfam" id="PF00285">
    <property type="entry name" value="Citrate_synt"/>
    <property type="match status" value="1"/>
</dbReference>
<dbReference type="FunFam" id="1.10.230.10:FF:000002">
    <property type="entry name" value="Citrate synthase"/>
    <property type="match status" value="1"/>
</dbReference>
<dbReference type="GO" id="GO:0005737">
    <property type="term" value="C:cytoplasm"/>
    <property type="evidence" value="ECO:0007669"/>
    <property type="project" value="InterPro"/>
</dbReference>
<gene>
    <name evidence="6" type="ORF">PPROV_000207900</name>
</gene>
<evidence type="ECO:0000256" key="2">
    <source>
        <dbReference type="ARBA" id="ARBA00010566"/>
    </source>
</evidence>
<dbReference type="InterPro" id="IPR010953">
    <property type="entry name" value="Citrate_synthase_typ-I"/>
</dbReference>
<dbReference type="PROSITE" id="PS00480">
    <property type="entry name" value="CITRATE_SYNTHASE"/>
    <property type="match status" value="1"/>
</dbReference>
<dbReference type="Gene3D" id="1.10.230.10">
    <property type="entry name" value="Cytochrome P450-Terp, domain 2"/>
    <property type="match status" value="1"/>
</dbReference>
<dbReference type="InterPro" id="IPR019810">
    <property type="entry name" value="Citrate_synthase_AS"/>
</dbReference>
<dbReference type="InterPro" id="IPR002020">
    <property type="entry name" value="Citrate_synthase"/>
</dbReference>
<proteinExistence type="inferred from homology"/>
<organism evidence="6 7">
    <name type="scientific">Pycnococcus provasolii</name>
    <dbReference type="NCBI Taxonomy" id="41880"/>
    <lineage>
        <taxon>Eukaryota</taxon>
        <taxon>Viridiplantae</taxon>
        <taxon>Chlorophyta</taxon>
        <taxon>Pseudoscourfieldiophyceae</taxon>
        <taxon>Pseudoscourfieldiales</taxon>
        <taxon>Pycnococcaceae</taxon>
        <taxon>Pycnococcus</taxon>
    </lineage>
</organism>
<dbReference type="InterPro" id="IPR036969">
    <property type="entry name" value="Citrate_synthase_sf"/>
</dbReference>
<sequence>MSSRVPAANMAMAALLRLSSRGTCSSSMFSSLGPLGGSSSVSSVSSSVSFFSPRFLSSSASCLGVAWSETGGAKASGEVAKLTMPSGDSVDIPILVPTYGSDKFLDVKGLKKATGCFTYDPGLMETATCQSGITFLDGDNGVCCYRGYPVDQLAQHSDFVTTAYLLLHGDLPTPEQDIAWRRELQKYMVVNTRLVEFYRSFPDGAHPMAQMNSVVGAMSAFFPVSLDPNDKEQHITAATRLIAKMNMIAALIYRTDKNKSVIYPRQDLTYAENFMYMTFGDCTLPPGVVNHDMETFKLVAKAIDAFLILHADHEQNASTSTVRIAGSSQANPYACVAAGVASLWGPAHGGANEAVIQMLEKIGRPENVPQFVQDVKNKKDGVRLMGFGHRVYKNFDPRAKYFGELVIDVLDKLGVEDPHLDVARALQEAALNDPYFVERKLYPNVDFWTGIMLRGIGIPTNMFTVMFALARTVGWISQWKEMVEQPGLKITRPRQIYIGQPIRSM</sequence>
<comment type="caution">
    <text evidence="6">The sequence shown here is derived from an EMBL/GenBank/DDBJ whole genome shotgun (WGS) entry which is preliminary data.</text>
</comment>